<proteinExistence type="predicted"/>
<dbReference type="PANTHER" id="PTHR46401">
    <property type="entry name" value="GLYCOSYLTRANSFERASE WBBK-RELATED"/>
    <property type="match status" value="1"/>
</dbReference>
<dbReference type="Pfam" id="PF00534">
    <property type="entry name" value="Glycos_transf_1"/>
    <property type="match status" value="1"/>
</dbReference>
<feature type="domain" description="Glycosyl transferase family 1" evidence="2">
    <location>
        <begin position="182"/>
        <end position="344"/>
    </location>
</feature>
<dbReference type="PANTHER" id="PTHR46401:SF2">
    <property type="entry name" value="GLYCOSYLTRANSFERASE WBBK-RELATED"/>
    <property type="match status" value="1"/>
</dbReference>
<reference evidence="4 5" key="1">
    <citation type="journal article" date="2015" name="Nature">
        <title>rRNA introns, odd ribosomes, and small enigmatic genomes across a large radiation of phyla.</title>
        <authorList>
            <person name="Brown C.T."/>
            <person name="Hug L.A."/>
            <person name="Thomas B.C."/>
            <person name="Sharon I."/>
            <person name="Castelle C.J."/>
            <person name="Singh A."/>
            <person name="Wilkins M.J."/>
            <person name="Williams K.H."/>
            <person name="Banfield J.F."/>
        </authorList>
    </citation>
    <scope>NUCLEOTIDE SEQUENCE [LARGE SCALE GENOMIC DNA]</scope>
</reference>
<keyword evidence="1 4" id="KW-0808">Transferase</keyword>
<name>A0A0G0LIR4_9BACT</name>
<evidence type="ECO:0000313" key="4">
    <source>
        <dbReference type="EMBL" id="KKQ91778.1"/>
    </source>
</evidence>
<comment type="caution">
    <text evidence="4">The sequence shown here is derived from an EMBL/GenBank/DDBJ whole genome shotgun (WGS) entry which is preliminary data.</text>
</comment>
<dbReference type="AlphaFoldDB" id="A0A0G0LIR4"/>
<dbReference type="STRING" id="1618572.UT17_C0004G0126"/>
<dbReference type="Gene3D" id="3.40.50.2000">
    <property type="entry name" value="Glycogen Phosphorylase B"/>
    <property type="match status" value="2"/>
</dbReference>
<dbReference type="InterPro" id="IPR028098">
    <property type="entry name" value="Glyco_trans_4-like_N"/>
</dbReference>
<protein>
    <submittedName>
        <fullName evidence="4">Glycosyl transferase, group 1</fullName>
    </submittedName>
</protein>
<evidence type="ECO:0000259" key="3">
    <source>
        <dbReference type="Pfam" id="PF13439"/>
    </source>
</evidence>
<dbReference type="EMBL" id="LBVU01000004">
    <property type="protein sequence ID" value="KKQ91778.1"/>
    <property type="molecule type" value="Genomic_DNA"/>
</dbReference>
<feature type="domain" description="Glycosyltransferase subfamily 4-like N-terminal" evidence="3">
    <location>
        <begin position="16"/>
        <end position="176"/>
    </location>
</feature>
<evidence type="ECO:0000256" key="1">
    <source>
        <dbReference type="ARBA" id="ARBA00022679"/>
    </source>
</evidence>
<dbReference type="CDD" id="cd03809">
    <property type="entry name" value="GT4_MtfB-like"/>
    <property type="match status" value="1"/>
</dbReference>
<gene>
    <name evidence="4" type="ORF">UT17_C0004G0126</name>
</gene>
<evidence type="ECO:0000259" key="2">
    <source>
        <dbReference type="Pfam" id="PF00534"/>
    </source>
</evidence>
<sequence length="378" mass="43537">MKILIDGRLYGLENAGLGRYQINLIAELAKIDVKNDYILLLRKKYFDTLKLPKNWKKVLADFRHYSLYEQVKLPGLINKENPDLVHFPHFNVPIFYRGKFIVTIHDMLMHDFAGLSASTLPGPLYLFKQAVYKFVFRRAVFASFRIIVPSYAVKEGLKKYYNIPDSKIEIIYEGFDKRIVQGETKVNSPYFIYVGNAYPHKNLDRLVETTVLLNKNSDKKMMLLIASARDVFISRLEEVIDKFGASQFVKLLGFVSDEKLGGLFKNSIAFVFPSLSEGFGLPGLEAISSGTLLLASQIPVFREIYGKNAIYFNPLDISSIEKAMKNALEMDTQERRRRIEEGQKFSKRYSWVKMAKEALEIYEEAIKKESSDNIRQSK</sequence>
<evidence type="ECO:0000313" key="5">
    <source>
        <dbReference type="Proteomes" id="UP000034774"/>
    </source>
</evidence>
<dbReference type="SUPFAM" id="SSF53756">
    <property type="entry name" value="UDP-Glycosyltransferase/glycogen phosphorylase"/>
    <property type="match status" value="1"/>
</dbReference>
<dbReference type="Proteomes" id="UP000034774">
    <property type="component" value="Unassembled WGS sequence"/>
</dbReference>
<dbReference type="GO" id="GO:0016757">
    <property type="term" value="F:glycosyltransferase activity"/>
    <property type="evidence" value="ECO:0007669"/>
    <property type="project" value="InterPro"/>
</dbReference>
<dbReference type="Pfam" id="PF13439">
    <property type="entry name" value="Glyco_transf_4"/>
    <property type="match status" value="1"/>
</dbReference>
<organism evidence="4 5">
    <name type="scientific">Candidatus Woesebacteria bacterium GW2011_GWB1_39_10</name>
    <dbReference type="NCBI Taxonomy" id="1618572"/>
    <lineage>
        <taxon>Bacteria</taxon>
        <taxon>Candidatus Woeseibacteriota</taxon>
    </lineage>
</organism>
<accession>A0A0G0LIR4</accession>
<dbReference type="InterPro" id="IPR001296">
    <property type="entry name" value="Glyco_trans_1"/>
</dbReference>